<evidence type="ECO:0000256" key="7">
    <source>
        <dbReference type="ARBA" id="ARBA00022833"/>
    </source>
</evidence>
<organism evidence="12 13">
    <name type="scientific">Cuscuta epithymum</name>
    <dbReference type="NCBI Taxonomy" id="186058"/>
    <lineage>
        <taxon>Eukaryota</taxon>
        <taxon>Viridiplantae</taxon>
        <taxon>Streptophyta</taxon>
        <taxon>Embryophyta</taxon>
        <taxon>Tracheophyta</taxon>
        <taxon>Spermatophyta</taxon>
        <taxon>Magnoliopsida</taxon>
        <taxon>eudicotyledons</taxon>
        <taxon>Gunneridae</taxon>
        <taxon>Pentapetalae</taxon>
        <taxon>asterids</taxon>
        <taxon>lamiids</taxon>
        <taxon>Solanales</taxon>
        <taxon>Convolvulaceae</taxon>
        <taxon>Cuscuteae</taxon>
        <taxon>Cuscuta</taxon>
        <taxon>Cuscuta subgen. Cuscuta</taxon>
    </lineage>
</organism>
<dbReference type="GO" id="GO:0016818">
    <property type="term" value="F:hydrolase activity, acting on acid anhydrides, in phosphorus-containing anhydrides"/>
    <property type="evidence" value="ECO:0007669"/>
    <property type="project" value="InterPro"/>
</dbReference>
<dbReference type="InterPro" id="IPR050628">
    <property type="entry name" value="SNF2_RAD54_helicase_TF"/>
</dbReference>
<dbReference type="InterPro" id="IPR000330">
    <property type="entry name" value="SNF2_N"/>
</dbReference>
<dbReference type="SUPFAM" id="SSF52540">
    <property type="entry name" value="P-loop containing nucleoside triphosphate hydrolases"/>
    <property type="match status" value="1"/>
</dbReference>
<dbReference type="Gene3D" id="3.40.50.10810">
    <property type="entry name" value="Tandem AAA-ATPase domain"/>
    <property type="match status" value="1"/>
</dbReference>
<evidence type="ECO:0000256" key="8">
    <source>
        <dbReference type="ARBA" id="ARBA00022840"/>
    </source>
</evidence>
<dbReference type="InterPro" id="IPR014905">
    <property type="entry name" value="HIRAN"/>
</dbReference>
<dbReference type="GO" id="GO:0005634">
    <property type="term" value="C:nucleus"/>
    <property type="evidence" value="ECO:0007669"/>
    <property type="project" value="UniProtKB-SubCell"/>
</dbReference>
<dbReference type="Gene3D" id="3.30.70.2330">
    <property type="match status" value="1"/>
</dbReference>
<dbReference type="Pfam" id="PF00176">
    <property type="entry name" value="SNF2-rel_dom"/>
    <property type="match status" value="1"/>
</dbReference>
<evidence type="ECO:0000259" key="11">
    <source>
        <dbReference type="SMART" id="SM00910"/>
    </source>
</evidence>
<dbReference type="Proteomes" id="UP001152523">
    <property type="component" value="Unassembled WGS sequence"/>
</dbReference>
<evidence type="ECO:0000313" key="12">
    <source>
        <dbReference type="EMBL" id="CAH9105386.1"/>
    </source>
</evidence>
<sequence length="314" mass="34919">MANDQDPAQPFMMLDDPFTGADQFAESSSSASSSSPQLADDMYLVGLVTANILCLRRYAGGFISGELVKLVRQPFNPSDFLAIQVFNLLNEEVGHIESSAARVLSPLMDYGIIMIQGVMPKMYWEGYIYEVPCQIHIFATIYAFTTVKSIIQTARLHFISANDPSLALPELPIVKEHVDAAVRRNVDEIFKVLGEKKALGTLDPPNAIIKSELLPHQKEGLWYLVQQEKAKYLPPCWEEIDGHFVNALANYSTESCPDPIRGGIFADEMGLGKTLTILSLVGFDKFVDLEEMEDIYPFLLLVKALRVGELATRP</sequence>
<keyword evidence="13" id="KW-1185">Reference proteome</keyword>
<keyword evidence="5" id="KW-0378">Hydrolase</keyword>
<keyword evidence="9" id="KW-0539">Nucleus</keyword>
<protein>
    <recommendedName>
        <fullName evidence="11">HIRAN domain-containing protein</fullName>
    </recommendedName>
</protein>
<dbReference type="GO" id="GO:0004386">
    <property type="term" value="F:helicase activity"/>
    <property type="evidence" value="ECO:0007669"/>
    <property type="project" value="UniProtKB-KW"/>
</dbReference>
<evidence type="ECO:0000256" key="10">
    <source>
        <dbReference type="SAM" id="MobiDB-lite"/>
    </source>
</evidence>
<evidence type="ECO:0000256" key="3">
    <source>
        <dbReference type="ARBA" id="ARBA00022723"/>
    </source>
</evidence>
<comment type="caution">
    <text evidence="12">The sequence shown here is derived from an EMBL/GenBank/DDBJ whole genome shotgun (WGS) entry which is preliminary data.</text>
</comment>
<reference evidence="12" key="1">
    <citation type="submission" date="2022-07" db="EMBL/GenBank/DDBJ databases">
        <authorList>
            <person name="Macas J."/>
            <person name="Novak P."/>
            <person name="Neumann P."/>
        </authorList>
    </citation>
    <scope>NUCLEOTIDE SEQUENCE</scope>
</reference>
<gene>
    <name evidence="12" type="ORF">CEPIT_LOCUS17192</name>
</gene>
<evidence type="ECO:0000256" key="6">
    <source>
        <dbReference type="ARBA" id="ARBA00022806"/>
    </source>
</evidence>
<keyword evidence="6" id="KW-0347">Helicase</keyword>
<evidence type="ECO:0000256" key="1">
    <source>
        <dbReference type="ARBA" id="ARBA00004123"/>
    </source>
</evidence>
<evidence type="ECO:0000256" key="9">
    <source>
        <dbReference type="ARBA" id="ARBA00023242"/>
    </source>
</evidence>
<dbReference type="GO" id="GO:0005524">
    <property type="term" value="F:ATP binding"/>
    <property type="evidence" value="ECO:0007669"/>
    <property type="project" value="UniProtKB-KW"/>
</dbReference>
<evidence type="ECO:0000256" key="5">
    <source>
        <dbReference type="ARBA" id="ARBA00022801"/>
    </source>
</evidence>
<evidence type="ECO:0000313" key="13">
    <source>
        <dbReference type="Proteomes" id="UP001152523"/>
    </source>
</evidence>
<dbReference type="SMART" id="SM00910">
    <property type="entry name" value="HIRAN"/>
    <property type="match status" value="1"/>
</dbReference>
<dbReference type="EMBL" id="CAMAPF010000131">
    <property type="protein sequence ID" value="CAH9105386.1"/>
    <property type="molecule type" value="Genomic_DNA"/>
</dbReference>
<dbReference type="GO" id="GO:0008270">
    <property type="term" value="F:zinc ion binding"/>
    <property type="evidence" value="ECO:0007669"/>
    <property type="project" value="InterPro"/>
</dbReference>
<evidence type="ECO:0000256" key="2">
    <source>
        <dbReference type="ARBA" id="ARBA00004474"/>
    </source>
</evidence>
<comment type="subcellular location">
    <subcellularLocation>
        <location evidence="1">Nucleus</location>
    </subcellularLocation>
    <subcellularLocation>
        <location evidence="2">Plastid</location>
    </subcellularLocation>
</comment>
<keyword evidence="7" id="KW-0862">Zinc</keyword>
<dbReference type="AlphaFoldDB" id="A0AAV0DMR4"/>
<dbReference type="GO" id="GO:0006281">
    <property type="term" value="P:DNA repair"/>
    <property type="evidence" value="ECO:0007669"/>
    <property type="project" value="TreeGrafter"/>
</dbReference>
<feature type="region of interest" description="Disordered" evidence="10">
    <location>
        <begin position="1"/>
        <end position="36"/>
    </location>
</feature>
<dbReference type="PANTHER" id="PTHR45626">
    <property type="entry name" value="TRANSCRIPTION TERMINATION FACTOR 2-RELATED"/>
    <property type="match status" value="1"/>
</dbReference>
<accession>A0AAV0DMR4</accession>
<dbReference type="GO" id="GO:0003676">
    <property type="term" value="F:nucleic acid binding"/>
    <property type="evidence" value="ECO:0007669"/>
    <property type="project" value="InterPro"/>
</dbReference>
<keyword evidence="4" id="KW-0547">Nucleotide-binding</keyword>
<dbReference type="InterPro" id="IPR038718">
    <property type="entry name" value="SNF2-like_sf"/>
</dbReference>
<evidence type="ECO:0000256" key="4">
    <source>
        <dbReference type="ARBA" id="ARBA00022741"/>
    </source>
</evidence>
<feature type="domain" description="HIRAN" evidence="11">
    <location>
        <begin position="45"/>
        <end position="145"/>
    </location>
</feature>
<dbReference type="InterPro" id="IPR027417">
    <property type="entry name" value="P-loop_NTPase"/>
</dbReference>
<keyword evidence="3" id="KW-0479">Metal-binding</keyword>
<dbReference type="Pfam" id="PF08797">
    <property type="entry name" value="HIRAN"/>
    <property type="match status" value="1"/>
</dbReference>
<dbReference type="GO" id="GO:0009536">
    <property type="term" value="C:plastid"/>
    <property type="evidence" value="ECO:0007669"/>
    <property type="project" value="UniProtKB-SubCell"/>
</dbReference>
<keyword evidence="8" id="KW-0067">ATP-binding</keyword>
<dbReference type="PANTHER" id="PTHR45626:SF17">
    <property type="entry name" value="HELICASE-LIKE TRANSCRIPTION FACTOR"/>
    <property type="match status" value="1"/>
</dbReference>
<proteinExistence type="predicted"/>
<name>A0AAV0DMR4_9ASTE</name>
<dbReference type="GO" id="GO:0008094">
    <property type="term" value="F:ATP-dependent activity, acting on DNA"/>
    <property type="evidence" value="ECO:0007669"/>
    <property type="project" value="TreeGrafter"/>
</dbReference>